<dbReference type="InterPro" id="IPR041539">
    <property type="entry name" value="CxC5"/>
</dbReference>
<gene>
    <name evidence="3" type="ORF">JR316_012301</name>
</gene>
<feature type="domain" description="CxC5 like cysteine cluster associated with KDZ" evidence="1">
    <location>
        <begin position="128"/>
        <end position="256"/>
    </location>
</feature>
<evidence type="ECO:0000259" key="1">
    <source>
        <dbReference type="Pfam" id="PF18718"/>
    </source>
</evidence>
<sequence length="673" mass="76656">MSSSSSAYSSSTLQSILQIQASIAKYLDFEGCLKFIELIQLLKPTICLSQQPGLAESDAGEDKCPARLRLNVHTFLAQSLSVDHEAMKIIWRAMANIAWNFRVDESCVHSFGQRHIQCFLDYGRQNGIAFYHLMPPVRHCLDPRCVIKPKTSKKDELHRRPLKEAHSRSVTVFTQSFGPIPGISTSMFCSGCQTRYYPNYWVDRAQSTRTFYRIHRTFLHVTEGIFMDIATLELFTTMMLTSWTSASNCARIYNEAIASKSLSSSLPAAYSKSMVLEHNDVWNGLSLFWLLEDSEEEDEVLQIDHVAPSQAIRLRKALKRRNLRMAGTGQEAWNHVCDLCCWYNDLPDGTQTFLRSVVTDGITIGRPTCSIHDCDIPLDSVKHRFCPTHKDQNLICAVTSCSAPIDEGYQTCSLKDHRALEAYNDIHNKAMFQLKLRLARLKTSQPTDAFSTDDGQSTIFGDEEVLIDANGVCDEKSEKGNQTLRARFGRRRTHNEELCVASCGVILGRATFYGSEAPNGVRTFWKTLFPTQKSLPGVLWHDNNCRIMLMLEKEKDTYFSHSALPVDVFHFKCKHKAQDDKCNANCNPAKWPELMTPDGKWRFNSSAAEQANAWLGGYQAIVREMQADRYEFFLDELIKRRNRNIIKDLEKKGKNPHEIPRDFLLKPDTPRVD</sequence>
<accession>A0A8H7XNJ7</accession>
<reference evidence="3" key="1">
    <citation type="submission" date="2021-02" db="EMBL/GenBank/DDBJ databases">
        <title>Psilocybe cubensis genome.</title>
        <authorList>
            <person name="Mckernan K.J."/>
            <person name="Crawford S."/>
            <person name="Trippe A."/>
            <person name="Kane L.T."/>
            <person name="Mclaughlin S."/>
        </authorList>
    </citation>
    <scope>NUCLEOTIDE SEQUENCE [LARGE SCALE GENOMIC DNA]</scope>
    <source>
        <strain evidence="3">MGC-MH-2018</strain>
    </source>
</reference>
<feature type="domain" description="CxC6 like cysteine cluster associated with KDZ" evidence="2">
    <location>
        <begin position="358"/>
        <end position="422"/>
    </location>
</feature>
<protein>
    <recommendedName>
        <fullName evidence="4">CxC5 like cysteine cluster associated with KDZ domain-containing protein</fullName>
    </recommendedName>
</protein>
<dbReference type="AlphaFoldDB" id="A0A8H7XNJ7"/>
<evidence type="ECO:0008006" key="4">
    <source>
        <dbReference type="Google" id="ProtNLM"/>
    </source>
</evidence>
<dbReference type="EMBL" id="JAFIQS010000017">
    <property type="protein sequence ID" value="KAG5162913.1"/>
    <property type="molecule type" value="Genomic_DNA"/>
</dbReference>
<evidence type="ECO:0000313" key="3">
    <source>
        <dbReference type="EMBL" id="KAG5162913.1"/>
    </source>
</evidence>
<dbReference type="OrthoDB" id="2501483at2759"/>
<name>A0A8H7XNJ7_PSICU</name>
<dbReference type="InterPro" id="IPR040898">
    <property type="entry name" value="CxC6"/>
</dbReference>
<dbReference type="Pfam" id="PF18721">
    <property type="entry name" value="CxC6"/>
    <property type="match status" value="1"/>
</dbReference>
<organism evidence="3">
    <name type="scientific">Psilocybe cubensis</name>
    <name type="common">Psychedelic mushroom</name>
    <name type="synonym">Stropharia cubensis</name>
    <dbReference type="NCBI Taxonomy" id="181762"/>
    <lineage>
        <taxon>Eukaryota</taxon>
        <taxon>Fungi</taxon>
        <taxon>Dikarya</taxon>
        <taxon>Basidiomycota</taxon>
        <taxon>Agaricomycotina</taxon>
        <taxon>Agaricomycetes</taxon>
        <taxon>Agaricomycetidae</taxon>
        <taxon>Agaricales</taxon>
        <taxon>Agaricineae</taxon>
        <taxon>Strophariaceae</taxon>
        <taxon>Psilocybe</taxon>
    </lineage>
</organism>
<comment type="caution">
    <text evidence="3">The sequence shown here is derived from an EMBL/GenBank/DDBJ whole genome shotgun (WGS) entry which is preliminary data.</text>
</comment>
<proteinExistence type="predicted"/>
<evidence type="ECO:0000259" key="2">
    <source>
        <dbReference type="Pfam" id="PF18721"/>
    </source>
</evidence>
<dbReference type="Pfam" id="PF18718">
    <property type="entry name" value="CxC5"/>
    <property type="match status" value="1"/>
</dbReference>